<dbReference type="CDD" id="cd04059">
    <property type="entry name" value="Peptidases_S8_Protein_convertases_Kexins_Furin-like"/>
    <property type="match status" value="1"/>
</dbReference>
<dbReference type="PANTHER" id="PTHR42884:SF3">
    <property type="entry name" value="FURIN-LIKE PROTEASE 1, ISOFORMS 1_1-X_2"/>
    <property type="match status" value="1"/>
</dbReference>
<dbReference type="SMART" id="SM00261">
    <property type="entry name" value="FU"/>
    <property type="match status" value="3"/>
</dbReference>
<dbReference type="PROSITE" id="PS00138">
    <property type="entry name" value="SUBTILASE_SER"/>
    <property type="match status" value="1"/>
</dbReference>
<dbReference type="SUPFAM" id="SSF52743">
    <property type="entry name" value="Subtilisin-like"/>
    <property type="match status" value="1"/>
</dbReference>
<keyword evidence="9" id="KW-0865">Zymogen</keyword>
<evidence type="ECO:0000313" key="19">
    <source>
        <dbReference type="Proteomes" id="UP001497497"/>
    </source>
</evidence>
<dbReference type="Gene3D" id="3.30.70.850">
    <property type="entry name" value="Peptidase S8, pro-domain"/>
    <property type="match status" value="1"/>
</dbReference>
<dbReference type="InterPro" id="IPR022398">
    <property type="entry name" value="Peptidase_S8_His-AS"/>
</dbReference>
<proteinExistence type="inferred from homology"/>
<dbReference type="Gene3D" id="3.40.50.200">
    <property type="entry name" value="Peptidase S8/S53 domain"/>
    <property type="match status" value="1"/>
</dbReference>
<dbReference type="InterPro" id="IPR038466">
    <property type="entry name" value="S8_pro-domain_sf"/>
</dbReference>
<dbReference type="PROSITE" id="PS00136">
    <property type="entry name" value="SUBTILASE_ASP"/>
    <property type="match status" value="1"/>
</dbReference>
<dbReference type="InterPro" id="IPR032815">
    <property type="entry name" value="S8_pro-domain"/>
</dbReference>
<dbReference type="AlphaFoldDB" id="A0AAV2HGJ3"/>
<dbReference type="PROSITE" id="PS51892">
    <property type="entry name" value="SUBTILASE"/>
    <property type="match status" value="1"/>
</dbReference>
<evidence type="ECO:0000256" key="10">
    <source>
        <dbReference type="ARBA" id="ARBA00023157"/>
    </source>
</evidence>
<dbReference type="FunFam" id="2.60.120.260:FF:000006">
    <property type="entry name" value="Proprotein convertase subtilisin/kexin type 5"/>
    <property type="match status" value="1"/>
</dbReference>
<feature type="active site" description="Charge relay system" evidence="12 13">
    <location>
        <position position="209"/>
    </location>
</feature>
<dbReference type="InterPro" id="IPR006212">
    <property type="entry name" value="Furin_repeat"/>
</dbReference>
<protein>
    <recommendedName>
        <fullName evidence="17">P/Homo B domain-containing protein</fullName>
    </recommendedName>
</protein>
<evidence type="ECO:0000259" key="17">
    <source>
        <dbReference type="PROSITE" id="PS51829"/>
    </source>
</evidence>
<evidence type="ECO:0000256" key="8">
    <source>
        <dbReference type="ARBA" id="ARBA00023136"/>
    </source>
</evidence>
<dbReference type="GO" id="GO:0008104">
    <property type="term" value="P:intracellular protein localization"/>
    <property type="evidence" value="ECO:0007669"/>
    <property type="project" value="UniProtKB-ARBA"/>
</dbReference>
<comment type="cofactor">
    <cofactor evidence="1">
        <name>Ca(2+)</name>
        <dbReference type="ChEBI" id="CHEBI:29108"/>
    </cofactor>
</comment>
<evidence type="ECO:0000256" key="2">
    <source>
        <dbReference type="ARBA" id="ARBA00004370"/>
    </source>
</evidence>
<dbReference type="Pfam" id="PF01483">
    <property type="entry name" value="P_proprotein"/>
    <property type="match status" value="1"/>
</dbReference>
<evidence type="ECO:0000256" key="7">
    <source>
        <dbReference type="ARBA" id="ARBA00022825"/>
    </source>
</evidence>
<feature type="transmembrane region" description="Helical" evidence="15">
    <location>
        <begin position="778"/>
        <end position="801"/>
    </location>
</feature>
<dbReference type="Pfam" id="PF16470">
    <property type="entry name" value="S8_pro-domain"/>
    <property type="match status" value="1"/>
</dbReference>
<organism evidence="18 19">
    <name type="scientific">Lymnaea stagnalis</name>
    <name type="common">Great pond snail</name>
    <name type="synonym">Helix stagnalis</name>
    <dbReference type="NCBI Taxonomy" id="6523"/>
    <lineage>
        <taxon>Eukaryota</taxon>
        <taxon>Metazoa</taxon>
        <taxon>Spiralia</taxon>
        <taxon>Lophotrochozoa</taxon>
        <taxon>Mollusca</taxon>
        <taxon>Gastropoda</taxon>
        <taxon>Heterobranchia</taxon>
        <taxon>Euthyneura</taxon>
        <taxon>Panpulmonata</taxon>
        <taxon>Hygrophila</taxon>
        <taxon>Lymnaeoidea</taxon>
        <taxon>Lymnaeidae</taxon>
        <taxon>Lymnaea</taxon>
    </lineage>
</organism>
<dbReference type="EMBL" id="CAXITT010000132">
    <property type="protein sequence ID" value="CAL1533027.1"/>
    <property type="molecule type" value="Genomic_DNA"/>
</dbReference>
<keyword evidence="8 15" id="KW-0472">Membrane</keyword>
<evidence type="ECO:0000313" key="18">
    <source>
        <dbReference type="EMBL" id="CAL1533027.1"/>
    </source>
</evidence>
<keyword evidence="10" id="KW-1015">Disulfide bond</keyword>
<dbReference type="InterPro" id="IPR008979">
    <property type="entry name" value="Galactose-bd-like_sf"/>
</dbReference>
<keyword evidence="7 13" id="KW-0720">Serine protease</keyword>
<dbReference type="Gene3D" id="2.10.220.10">
    <property type="entry name" value="Hormone Receptor, Insulin-like Growth Factor Receptor 1, Chain A, domain 2"/>
    <property type="match status" value="2"/>
</dbReference>
<evidence type="ECO:0000256" key="13">
    <source>
        <dbReference type="PROSITE-ProRule" id="PRU01240"/>
    </source>
</evidence>
<keyword evidence="6 13" id="KW-0378">Hydrolase</keyword>
<evidence type="ECO:0000256" key="6">
    <source>
        <dbReference type="ARBA" id="ARBA00022801"/>
    </source>
</evidence>
<dbReference type="InterPro" id="IPR023828">
    <property type="entry name" value="Peptidase_S8_Ser-AS"/>
</dbReference>
<evidence type="ECO:0000256" key="16">
    <source>
        <dbReference type="SAM" id="SignalP"/>
    </source>
</evidence>
<comment type="similarity">
    <text evidence="13 14">Belongs to the peptidase S8 family.</text>
</comment>
<keyword evidence="3 13" id="KW-0645">Protease</keyword>
<dbReference type="CDD" id="cd00064">
    <property type="entry name" value="FU"/>
    <property type="match status" value="3"/>
</dbReference>
<name>A0AAV2HGJ3_LYMST</name>
<dbReference type="InterPro" id="IPR015500">
    <property type="entry name" value="Peptidase_S8_subtilisin-rel"/>
</dbReference>
<dbReference type="GO" id="GO:0000139">
    <property type="term" value="C:Golgi membrane"/>
    <property type="evidence" value="ECO:0007669"/>
    <property type="project" value="TreeGrafter"/>
</dbReference>
<evidence type="ECO:0000256" key="11">
    <source>
        <dbReference type="ARBA" id="ARBA00023180"/>
    </source>
</evidence>
<comment type="subcellular location">
    <subcellularLocation>
        <location evidence="2">Membrane</location>
    </subcellularLocation>
</comment>
<evidence type="ECO:0000256" key="4">
    <source>
        <dbReference type="ARBA" id="ARBA00022685"/>
    </source>
</evidence>
<sequence>MIIIRQQSLSGLLSQTTLWILLSHLCFKSTAEVYINQFAVHIEGGRHVANRVARETGLRNIGQIGNLADYYLFEAPQRERRSASPSHDHHAVLREHSQVNWFEQQVAKSRRKRDFHPREVAEQMRVTDPNWKDQWYLNRGAYGGNDMNVLEAWKKGYTGKNIVVTILDDGLERTHPDLVKNYDPYASYDVNDRDSDPMPRYDPSNENRHGTRCAGEVSAEANNTYCTIGIAPHSRIGGIRMLDGEVYDAVEATSLSFNRSHIDIYSASWGPDDDGKVVDGPGKLAKKAFINGIEHGRNGKGSIFVWASGNGGSALDSCNCDGYANSIYTLSISSTSENGLKPWYLEECSSTLATTYSSGAYNEKQIASTDLHEKCTTTHTGTSASAPLAAGIVALILEANNDLTWRDVQYITLRTARPGPIRDGEWVTNGVGRQVSLRYGYGLMDASAMVDLALLWNTVPEKHECQVMSDVHSVTLTAHTKYQNEIHTDGCKGTSTEVNYLEHVQAVISLTYESRGNVVIYLTSPKGTRSQLLPHRPNDVNPGGFDEWPFLSVHFWGENPQGVWVLEIEDGDSFNSRDAGGTLGSWSLVFHGTEIQPVSLKNETAGLRPTTKAKVDDITVKTKADPLTQSCHQQCDGGCNGPTAQDCIKCKYFRIGPSRTCVSVCPEGFYTMNDMCFPCEISCATCIGPMLTDCRSCPSGHQLQHQVKGKLEQFICSADCLPGFFLSTNSCIPCHSSCQECLHSAADCTKCPQDFSLLGNTCVQVKILKTSFTLENSAVIALLICLCVLSTLSVVFVIFFLRRYNYLCWKDKKFYGQVPIDDEDAVVRLTYSDDMDD</sequence>
<dbReference type="SUPFAM" id="SSF49785">
    <property type="entry name" value="Galactose-binding domain-like"/>
    <property type="match status" value="1"/>
</dbReference>
<keyword evidence="11" id="KW-0325">Glycoprotein</keyword>
<accession>A0AAV2HGJ3</accession>
<dbReference type="GO" id="GO:0005802">
    <property type="term" value="C:trans-Golgi network"/>
    <property type="evidence" value="ECO:0007669"/>
    <property type="project" value="TreeGrafter"/>
</dbReference>
<keyword evidence="4" id="KW-0165">Cleavage on pair of basic residues</keyword>
<dbReference type="SUPFAM" id="SSF57184">
    <property type="entry name" value="Growth factor receptor domain"/>
    <property type="match status" value="1"/>
</dbReference>
<evidence type="ECO:0000256" key="1">
    <source>
        <dbReference type="ARBA" id="ARBA00001913"/>
    </source>
</evidence>
<dbReference type="InterPro" id="IPR002884">
    <property type="entry name" value="P_dom"/>
</dbReference>
<gene>
    <name evidence="18" type="ORF">GSLYS_00007045001</name>
</gene>
<feature type="domain" description="P/Homo B" evidence="17">
    <location>
        <begin position="458"/>
        <end position="596"/>
    </location>
</feature>
<evidence type="ECO:0000256" key="15">
    <source>
        <dbReference type="SAM" id="Phobius"/>
    </source>
</evidence>
<dbReference type="GO" id="GO:0004252">
    <property type="term" value="F:serine-type endopeptidase activity"/>
    <property type="evidence" value="ECO:0007669"/>
    <property type="project" value="UniProtKB-UniRule"/>
</dbReference>
<dbReference type="PRINTS" id="PR00723">
    <property type="entry name" value="SUBTILISIN"/>
</dbReference>
<evidence type="ECO:0000256" key="9">
    <source>
        <dbReference type="ARBA" id="ARBA00023145"/>
    </source>
</evidence>
<feature type="active site" description="Charge relay system" evidence="12 13">
    <location>
        <position position="168"/>
    </location>
</feature>
<evidence type="ECO:0000256" key="12">
    <source>
        <dbReference type="PIRSR" id="PIRSR615500-1"/>
    </source>
</evidence>
<dbReference type="FunFam" id="3.30.70.850:FF:000001">
    <property type="entry name" value="Proprotein convertase subtilisin/kexin type 5"/>
    <property type="match status" value="1"/>
</dbReference>
<evidence type="ECO:0000256" key="3">
    <source>
        <dbReference type="ARBA" id="ARBA00022670"/>
    </source>
</evidence>
<dbReference type="Pfam" id="PF00082">
    <property type="entry name" value="Peptidase_S8"/>
    <property type="match status" value="1"/>
</dbReference>
<keyword evidence="5 16" id="KW-0732">Signal</keyword>
<dbReference type="Proteomes" id="UP001497497">
    <property type="component" value="Unassembled WGS sequence"/>
</dbReference>
<dbReference type="InterPro" id="IPR034182">
    <property type="entry name" value="Kexin/furin"/>
</dbReference>
<evidence type="ECO:0000256" key="14">
    <source>
        <dbReference type="RuleBase" id="RU003355"/>
    </source>
</evidence>
<feature type="active site" description="Charge relay system" evidence="12 13">
    <location>
        <position position="383"/>
    </location>
</feature>
<dbReference type="InterPro" id="IPR009030">
    <property type="entry name" value="Growth_fac_rcpt_cys_sf"/>
</dbReference>
<dbReference type="InterPro" id="IPR000209">
    <property type="entry name" value="Peptidase_S8/S53_dom"/>
</dbReference>
<comment type="caution">
    <text evidence="18">The sequence shown here is derived from an EMBL/GenBank/DDBJ whole genome shotgun (WGS) entry which is preliminary data.</text>
</comment>
<evidence type="ECO:0000256" key="5">
    <source>
        <dbReference type="ARBA" id="ARBA00022729"/>
    </source>
</evidence>
<dbReference type="InterPro" id="IPR023827">
    <property type="entry name" value="Peptidase_S8_Asp-AS"/>
</dbReference>
<dbReference type="PANTHER" id="PTHR42884">
    <property type="entry name" value="PROPROTEIN CONVERTASE SUBTILISIN/KEXIN-RELATED"/>
    <property type="match status" value="1"/>
</dbReference>
<keyword evidence="15" id="KW-0812">Transmembrane</keyword>
<dbReference type="PROSITE" id="PS00137">
    <property type="entry name" value="SUBTILASE_HIS"/>
    <property type="match status" value="1"/>
</dbReference>
<dbReference type="PROSITE" id="PS51829">
    <property type="entry name" value="P_HOMO_B"/>
    <property type="match status" value="1"/>
</dbReference>
<dbReference type="SUPFAM" id="SSF54897">
    <property type="entry name" value="Protease propeptides/inhibitors"/>
    <property type="match status" value="1"/>
</dbReference>
<feature type="chain" id="PRO_5043494844" description="P/Homo B domain-containing protein" evidence="16">
    <location>
        <begin position="32"/>
        <end position="837"/>
    </location>
</feature>
<dbReference type="FunFam" id="3.40.50.200:FF:000001">
    <property type="entry name" value="Furin 2, isoform B"/>
    <property type="match status" value="1"/>
</dbReference>
<feature type="signal peptide" evidence="16">
    <location>
        <begin position="1"/>
        <end position="31"/>
    </location>
</feature>
<keyword evidence="19" id="KW-1185">Reference proteome</keyword>
<dbReference type="GO" id="GO:0008038">
    <property type="term" value="P:neuron recognition"/>
    <property type="evidence" value="ECO:0007669"/>
    <property type="project" value="UniProtKB-ARBA"/>
</dbReference>
<dbReference type="InterPro" id="IPR036852">
    <property type="entry name" value="Peptidase_S8/S53_dom_sf"/>
</dbReference>
<dbReference type="GO" id="GO:0016486">
    <property type="term" value="P:peptide hormone processing"/>
    <property type="evidence" value="ECO:0007669"/>
    <property type="project" value="TreeGrafter"/>
</dbReference>
<keyword evidence="15" id="KW-1133">Transmembrane helix</keyword>
<reference evidence="18 19" key="1">
    <citation type="submission" date="2024-04" db="EMBL/GenBank/DDBJ databases">
        <authorList>
            <consortium name="Genoscope - CEA"/>
            <person name="William W."/>
        </authorList>
    </citation>
    <scope>NUCLEOTIDE SEQUENCE [LARGE SCALE GENOMIC DNA]</scope>
</reference>
<dbReference type="Gene3D" id="2.60.120.260">
    <property type="entry name" value="Galactose-binding domain-like"/>
    <property type="match status" value="1"/>
</dbReference>